<dbReference type="EMBL" id="PFAT01000028">
    <property type="protein sequence ID" value="PIR92342.1"/>
    <property type="molecule type" value="Genomic_DNA"/>
</dbReference>
<protein>
    <recommendedName>
        <fullName evidence="1">HicB-like antitoxin of toxin-antitoxin system domain-containing protein</fullName>
    </recommendedName>
</protein>
<accession>A0A2H0UZU5</accession>
<dbReference type="Gene3D" id="3.30.160.250">
    <property type="match status" value="1"/>
</dbReference>
<dbReference type="InterPro" id="IPR035069">
    <property type="entry name" value="TTHA1013/TTHA0281-like"/>
</dbReference>
<reference evidence="3" key="1">
    <citation type="submission" date="2017-09" db="EMBL/GenBank/DDBJ databases">
        <title>Depth-based differentiation of microbial function through sediment-hosted aquifers and enrichment of novel symbionts in the deep terrestrial subsurface.</title>
        <authorList>
            <person name="Probst A.J."/>
            <person name="Ladd B."/>
            <person name="Jarett J.K."/>
            <person name="Geller-Mcgrath D.E."/>
            <person name="Sieber C.M.K."/>
            <person name="Emerson J.B."/>
            <person name="Anantharaman K."/>
            <person name="Thomas B.C."/>
            <person name="Malmstrom R."/>
            <person name="Stieglmeier M."/>
            <person name="Klingl A."/>
            <person name="Woyke T."/>
            <person name="Ryan C.M."/>
            <person name="Banfield J.F."/>
        </authorList>
    </citation>
    <scope>NUCLEOTIDE SEQUENCE [LARGE SCALE GENOMIC DNA]</scope>
</reference>
<evidence type="ECO:0000313" key="3">
    <source>
        <dbReference type="Proteomes" id="UP000228510"/>
    </source>
</evidence>
<dbReference type="Pfam" id="PF15919">
    <property type="entry name" value="HicB_lk_antitox"/>
    <property type="match status" value="1"/>
</dbReference>
<dbReference type="InterPro" id="IPR031807">
    <property type="entry name" value="HicB-like"/>
</dbReference>
<comment type="caution">
    <text evidence="2">The sequence shown here is derived from an EMBL/GenBank/DDBJ whole genome shotgun (WGS) entry which is preliminary data.</text>
</comment>
<evidence type="ECO:0000259" key="1">
    <source>
        <dbReference type="Pfam" id="PF15919"/>
    </source>
</evidence>
<dbReference type="PANTHER" id="PTHR34504:SF4">
    <property type="entry name" value="ANTITOXIN HICB"/>
    <property type="match status" value="1"/>
</dbReference>
<dbReference type="Proteomes" id="UP000228510">
    <property type="component" value="Unassembled WGS sequence"/>
</dbReference>
<evidence type="ECO:0000313" key="2">
    <source>
        <dbReference type="EMBL" id="PIR92342.1"/>
    </source>
</evidence>
<proteinExistence type="predicted"/>
<name>A0A2H0UZU5_9BACT</name>
<dbReference type="PANTHER" id="PTHR34504">
    <property type="entry name" value="ANTITOXIN HICB"/>
    <property type="match status" value="1"/>
</dbReference>
<feature type="domain" description="HicB-like antitoxin of toxin-antitoxin system" evidence="1">
    <location>
        <begin position="10"/>
        <end position="65"/>
    </location>
</feature>
<sequence length="79" mass="8901">MKVNYKNQTFPVIVKEDETGGYVVINPSLEGCYSQGETIEEALKNIKEATELCLEDAKEIPKKLNNISLHLISLKDKYA</sequence>
<dbReference type="AlphaFoldDB" id="A0A2H0UZU5"/>
<gene>
    <name evidence="2" type="ORF">COU01_02075</name>
</gene>
<organism evidence="2 3">
    <name type="scientific">Candidatus Falkowbacteria bacterium CG10_big_fil_rev_8_21_14_0_10_44_15</name>
    <dbReference type="NCBI Taxonomy" id="1974569"/>
    <lineage>
        <taxon>Bacteria</taxon>
        <taxon>Candidatus Falkowiibacteriota</taxon>
    </lineage>
</organism>
<dbReference type="InterPro" id="IPR051404">
    <property type="entry name" value="TA_system_antitoxin"/>
</dbReference>
<dbReference type="SUPFAM" id="SSF143100">
    <property type="entry name" value="TTHA1013/TTHA0281-like"/>
    <property type="match status" value="1"/>
</dbReference>